<comment type="caution">
    <text evidence="3">The sequence shown here is derived from an EMBL/GenBank/DDBJ whole genome shotgun (WGS) entry which is preliminary data.</text>
</comment>
<dbReference type="Gene3D" id="3.40.50.2300">
    <property type="match status" value="2"/>
</dbReference>
<evidence type="ECO:0000259" key="2">
    <source>
        <dbReference type="PROSITE" id="PS50110"/>
    </source>
</evidence>
<dbReference type="Proteomes" id="UP000002171">
    <property type="component" value="Unassembled WGS sequence"/>
</dbReference>
<evidence type="ECO:0000313" key="4">
    <source>
        <dbReference type="Proteomes" id="UP000002171"/>
    </source>
</evidence>
<dbReference type="AlphaFoldDB" id="A0A7U8C2R5"/>
<proteinExistence type="predicted"/>
<sequence>MELSSLYVTVIEPSKVQRHIIIGHLNSFGIENIEEFEEAKPALEHMLVTPPDVVLSSMHLPDMTGTDLVTQMRGLEALEKITFLLVSSETHYRYLEPIRQAGAIAILPKPFSREEMAMALKSTLDYVSDFESDSDSDEYDALRVLVVDDSTMSRNYIKQMLDSLSIHSIDTAADGSDALQMIDDGARYDLIITDYNMPNVDGKELIEHIRSHSEQPTVPILMVTSEQNESRLAAVQSAGVSAICSKPLSYDTVKQLIEQLVTDYDM</sequence>
<organism evidence="3 4">
    <name type="scientific">Neptuniibacter caesariensis</name>
    <dbReference type="NCBI Taxonomy" id="207954"/>
    <lineage>
        <taxon>Bacteria</taxon>
        <taxon>Pseudomonadati</taxon>
        <taxon>Pseudomonadota</taxon>
        <taxon>Gammaproteobacteria</taxon>
        <taxon>Oceanospirillales</taxon>
        <taxon>Oceanospirillaceae</taxon>
        <taxon>Neptuniibacter</taxon>
    </lineage>
</organism>
<dbReference type="RefSeq" id="WP_007019451.1">
    <property type="nucleotide sequence ID" value="NZ_CH724125.1"/>
</dbReference>
<evidence type="ECO:0000313" key="3">
    <source>
        <dbReference type="EMBL" id="EAR60438.1"/>
    </source>
</evidence>
<dbReference type="PANTHER" id="PTHR43228">
    <property type="entry name" value="TWO-COMPONENT RESPONSE REGULATOR"/>
    <property type="match status" value="1"/>
</dbReference>
<name>A0A7U8C2R5_NEPCE</name>
<accession>A0A7U8C2R5</accession>
<dbReference type="InterPro" id="IPR011006">
    <property type="entry name" value="CheY-like_superfamily"/>
</dbReference>
<gene>
    <name evidence="3" type="ORF">MED92_08916</name>
</gene>
<dbReference type="SMART" id="SM00448">
    <property type="entry name" value="REC"/>
    <property type="match status" value="2"/>
</dbReference>
<dbReference type="InterPro" id="IPR001789">
    <property type="entry name" value="Sig_transdc_resp-reg_receiver"/>
</dbReference>
<feature type="modified residue" description="4-aspartylphosphate" evidence="1">
    <location>
        <position position="194"/>
    </location>
</feature>
<comment type="caution">
    <text evidence="1">Lacks conserved residue(s) required for the propagation of feature annotation.</text>
</comment>
<dbReference type="PROSITE" id="PS50110">
    <property type="entry name" value="RESPONSE_REGULATORY"/>
    <property type="match status" value="2"/>
</dbReference>
<dbReference type="OrthoDB" id="9800897at2"/>
<feature type="domain" description="Response regulatory" evidence="2">
    <location>
        <begin position="7"/>
        <end position="124"/>
    </location>
</feature>
<keyword evidence="4" id="KW-1185">Reference proteome</keyword>
<feature type="domain" description="Response regulatory" evidence="2">
    <location>
        <begin position="143"/>
        <end position="261"/>
    </location>
</feature>
<protein>
    <submittedName>
        <fullName evidence="3">Response regulator receiver</fullName>
    </submittedName>
</protein>
<keyword evidence="1" id="KW-0597">Phosphoprotein</keyword>
<dbReference type="SUPFAM" id="SSF52172">
    <property type="entry name" value="CheY-like"/>
    <property type="match status" value="2"/>
</dbReference>
<dbReference type="GO" id="GO:0000160">
    <property type="term" value="P:phosphorelay signal transduction system"/>
    <property type="evidence" value="ECO:0007669"/>
    <property type="project" value="InterPro"/>
</dbReference>
<reference evidence="3 4" key="1">
    <citation type="submission" date="2006-02" db="EMBL/GenBank/DDBJ databases">
        <authorList>
            <person name="Pinhassi J."/>
            <person name="Pedros-Alio C."/>
            <person name="Ferriera S."/>
            <person name="Johnson J."/>
            <person name="Kravitz S."/>
            <person name="Halpern A."/>
            <person name="Remington K."/>
            <person name="Beeson K."/>
            <person name="Tran B."/>
            <person name="Rogers Y.-H."/>
            <person name="Friedman R."/>
            <person name="Venter J.C."/>
        </authorList>
    </citation>
    <scope>NUCLEOTIDE SEQUENCE [LARGE SCALE GENOMIC DNA]</scope>
    <source>
        <strain evidence="3 4">MED92</strain>
    </source>
</reference>
<dbReference type="Pfam" id="PF00072">
    <property type="entry name" value="Response_reg"/>
    <property type="match status" value="2"/>
</dbReference>
<dbReference type="EMBL" id="AAOW01000017">
    <property type="protein sequence ID" value="EAR60438.1"/>
    <property type="molecule type" value="Genomic_DNA"/>
</dbReference>
<dbReference type="InterPro" id="IPR052048">
    <property type="entry name" value="ST_Response_Regulator"/>
</dbReference>
<evidence type="ECO:0000256" key="1">
    <source>
        <dbReference type="PROSITE-ProRule" id="PRU00169"/>
    </source>
</evidence>
<dbReference type="PANTHER" id="PTHR43228:SF1">
    <property type="entry name" value="TWO-COMPONENT RESPONSE REGULATOR ARR22"/>
    <property type="match status" value="1"/>
</dbReference>